<evidence type="ECO:0000313" key="2">
    <source>
        <dbReference type="Proteomes" id="UP000827872"/>
    </source>
</evidence>
<dbReference type="EMBL" id="CM037619">
    <property type="protein sequence ID" value="KAH8008555.1"/>
    <property type="molecule type" value="Genomic_DNA"/>
</dbReference>
<evidence type="ECO:0000313" key="1">
    <source>
        <dbReference type="EMBL" id="KAH8008555.1"/>
    </source>
</evidence>
<protein>
    <submittedName>
        <fullName evidence="1">Uncharacterized protein</fullName>
    </submittedName>
</protein>
<gene>
    <name evidence="1" type="ORF">K3G42_029984</name>
</gene>
<sequence length="242" mass="25613">MHPKVSPHFFKEKPIPCHLCMQRSPNCTACNGTMWSPDGGASSPLQQAVALMPKGAHSSKSPASTPRCSLFCRPPTRLGSFYLLTQSESGKGQSHRPASWSRGQWSAQGLRQERKSGQALSQADKSTSHLLGRQTQKLQSQQRARLLGSEQEATATCGYKAKQTAAGDRKRRLGGRGGMEGQHSNVLLGILLPAGRPREAASKPAFSGARGSPGFTIQSCLSKAGSPGLLTVAPGVAPAGTW</sequence>
<dbReference type="Proteomes" id="UP000827872">
    <property type="component" value="Linkage Group LG06"/>
</dbReference>
<reference evidence="1" key="1">
    <citation type="submission" date="2021-08" db="EMBL/GenBank/DDBJ databases">
        <title>The first chromosome-level gecko genome reveals the dynamic sex chromosomes of Neotropical dwarf geckos (Sphaerodactylidae: Sphaerodactylus).</title>
        <authorList>
            <person name="Pinto B.J."/>
            <person name="Keating S.E."/>
            <person name="Gamble T."/>
        </authorList>
    </citation>
    <scope>NUCLEOTIDE SEQUENCE</scope>
    <source>
        <strain evidence="1">TG3544</strain>
    </source>
</reference>
<organism evidence="1 2">
    <name type="scientific">Sphaerodactylus townsendi</name>
    <dbReference type="NCBI Taxonomy" id="933632"/>
    <lineage>
        <taxon>Eukaryota</taxon>
        <taxon>Metazoa</taxon>
        <taxon>Chordata</taxon>
        <taxon>Craniata</taxon>
        <taxon>Vertebrata</taxon>
        <taxon>Euteleostomi</taxon>
        <taxon>Lepidosauria</taxon>
        <taxon>Squamata</taxon>
        <taxon>Bifurcata</taxon>
        <taxon>Gekkota</taxon>
        <taxon>Sphaerodactylidae</taxon>
        <taxon>Sphaerodactylus</taxon>
    </lineage>
</organism>
<accession>A0ACB8FSK9</accession>
<proteinExistence type="predicted"/>
<comment type="caution">
    <text evidence="1">The sequence shown here is derived from an EMBL/GenBank/DDBJ whole genome shotgun (WGS) entry which is preliminary data.</text>
</comment>
<name>A0ACB8FSK9_9SAUR</name>
<keyword evidence="2" id="KW-1185">Reference proteome</keyword>